<dbReference type="PANTHER" id="PTHR43072">
    <property type="entry name" value="N-ACETYLTRANSFERASE"/>
    <property type="match status" value="1"/>
</dbReference>
<evidence type="ECO:0000259" key="3">
    <source>
        <dbReference type="PROSITE" id="PS51186"/>
    </source>
</evidence>
<dbReference type="Proteomes" id="UP000474630">
    <property type="component" value="Chromosome"/>
</dbReference>
<dbReference type="PROSITE" id="PS51186">
    <property type="entry name" value="GNAT"/>
    <property type="match status" value="1"/>
</dbReference>
<dbReference type="InterPro" id="IPR000182">
    <property type="entry name" value="GNAT_dom"/>
</dbReference>
<dbReference type="SUPFAM" id="SSF55729">
    <property type="entry name" value="Acyl-CoA N-acyltransferases (Nat)"/>
    <property type="match status" value="1"/>
</dbReference>
<dbReference type="EMBL" id="CP048409">
    <property type="protein sequence ID" value="QIA08107.1"/>
    <property type="molecule type" value="Genomic_DNA"/>
</dbReference>
<dbReference type="RefSeq" id="WP_163346028.1">
    <property type="nucleotide sequence ID" value="NZ_CP048409.1"/>
</dbReference>
<organism evidence="4 5">
    <name type="scientific">Draconibacterium halophilum</name>
    <dbReference type="NCBI Taxonomy" id="2706887"/>
    <lineage>
        <taxon>Bacteria</taxon>
        <taxon>Pseudomonadati</taxon>
        <taxon>Bacteroidota</taxon>
        <taxon>Bacteroidia</taxon>
        <taxon>Marinilabiliales</taxon>
        <taxon>Prolixibacteraceae</taxon>
        <taxon>Draconibacterium</taxon>
    </lineage>
</organism>
<evidence type="ECO:0000313" key="4">
    <source>
        <dbReference type="EMBL" id="QIA08107.1"/>
    </source>
</evidence>
<protein>
    <submittedName>
        <fullName evidence="4">N-acetyltransferase</fullName>
    </submittedName>
</protein>
<reference evidence="4 5" key="1">
    <citation type="submission" date="2020-02" db="EMBL/GenBank/DDBJ databases">
        <title>Genome sequencing for Draconibacterium sp. strain M1.</title>
        <authorList>
            <person name="Park S.-J."/>
        </authorList>
    </citation>
    <scope>NUCLEOTIDE SEQUENCE [LARGE SCALE GENOMIC DNA]</scope>
    <source>
        <strain evidence="4 5">M1</strain>
    </source>
</reference>
<keyword evidence="2" id="KW-0012">Acyltransferase</keyword>
<dbReference type="InterPro" id="IPR016181">
    <property type="entry name" value="Acyl_CoA_acyltransferase"/>
</dbReference>
<dbReference type="Pfam" id="PF13420">
    <property type="entry name" value="Acetyltransf_4"/>
    <property type="match status" value="1"/>
</dbReference>
<dbReference type="KEGG" id="drc:G0Q07_10425"/>
<sequence>MREAIRLEILEEKDLSLIKDIYNYYIANSTATFHTGSVIEADLKEVLPLGDKRFRSFLIYYNNEVAGYCYLGRYKNRAAYDRSAEITIYLKPEYFGKGIGREVLLQMEQKALEVGIVVLLGIITAENETSIKLFERLGYEKCGHFKQVGQKFGRILDVVAYQKLLDL</sequence>
<proteinExistence type="predicted"/>
<evidence type="ECO:0000256" key="2">
    <source>
        <dbReference type="ARBA" id="ARBA00023315"/>
    </source>
</evidence>
<accession>A0A6C0RDF5</accession>
<dbReference type="PANTHER" id="PTHR43072:SF23">
    <property type="entry name" value="UPF0039 PROTEIN C11D3.02C"/>
    <property type="match status" value="1"/>
</dbReference>
<gene>
    <name evidence="4" type="ORF">G0Q07_10425</name>
</gene>
<dbReference type="GO" id="GO:0016747">
    <property type="term" value="F:acyltransferase activity, transferring groups other than amino-acyl groups"/>
    <property type="evidence" value="ECO:0007669"/>
    <property type="project" value="InterPro"/>
</dbReference>
<evidence type="ECO:0000313" key="5">
    <source>
        <dbReference type="Proteomes" id="UP000474630"/>
    </source>
</evidence>
<dbReference type="CDD" id="cd04301">
    <property type="entry name" value="NAT_SF"/>
    <property type="match status" value="1"/>
</dbReference>
<keyword evidence="1 4" id="KW-0808">Transferase</keyword>
<dbReference type="AlphaFoldDB" id="A0A6C0RDF5"/>
<keyword evidence="5" id="KW-1185">Reference proteome</keyword>
<name>A0A6C0RDF5_9BACT</name>
<dbReference type="Gene3D" id="3.40.630.30">
    <property type="match status" value="1"/>
</dbReference>
<evidence type="ECO:0000256" key="1">
    <source>
        <dbReference type="ARBA" id="ARBA00022679"/>
    </source>
</evidence>
<feature type="domain" description="N-acetyltransferase" evidence="3">
    <location>
        <begin position="5"/>
        <end position="166"/>
    </location>
</feature>